<name>A0ABU9DJG4_9BACL</name>
<organism evidence="2 3">
    <name type="scientific">Paenibacillus filicis</name>
    <dbReference type="NCBI Taxonomy" id="669464"/>
    <lineage>
        <taxon>Bacteria</taxon>
        <taxon>Bacillati</taxon>
        <taxon>Bacillota</taxon>
        <taxon>Bacilli</taxon>
        <taxon>Bacillales</taxon>
        <taxon>Paenibacillaceae</taxon>
        <taxon>Paenibacillus</taxon>
    </lineage>
</organism>
<sequence>MKTKTVYGEDHNILGYRVEAAIRWNTITPKAGHVMGFDVQVNDDPGIGTRKSVAIWNNLTDMGWVDTSGFGVIRLVNGEVSGGTAAAVLTED</sequence>
<gene>
    <name evidence="2" type="ORF">WMW72_10440</name>
</gene>
<protein>
    <submittedName>
        <fullName evidence="2">Sugar-binding protein</fullName>
    </submittedName>
</protein>
<keyword evidence="3" id="KW-1185">Reference proteome</keyword>
<dbReference type="RefSeq" id="WP_423227533.1">
    <property type="nucleotide sequence ID" value="NZ_JBBPCC010000005.1"/>
</dbReference>
<evidence type="ECO:0000313" key="3">
    <source>
        <dbReference type="Proteomes" id="UP001469365"/>
    </source>
</evidence>
<dbReference type="SUPFAM" id="SSF49344">
    <property type="entry name" value="CBD9-like"/>
    <property type="match status" value="1"/>
</dbReference>
<dbReference type="Gene3D" id="2.60.40.1190">
    <property type="match status" value="1"/>
</dbReference>
<dbReference type="InterPro" id="IPR010502">
    <property type="entry name" value="Carb-bd_dom_fam9"/>
</dbReference>
<accession>A0ABU9DJG4</accession>
<reference evidence="2 3" key="1">
    <citation type="submission" date="2024-04" db="EMBL/GenBank/DDBJ databases">
        <title>draft genome sequnece of Paenibacillus filicis.</title>
        <authorList>
            <person name="Kim D.-U."/>
        </authorList>
    </citation>
    <scope>NUCLEOTIDE SEQUENCE [LARGE SCALE GENOMIC DNA]</scope>
    <source>
        <strain evidence="2 3">KACC14197</strain>
    </source>
</reference>
<feature type="domain" description="Carbohydrate-binding" evidence="1">
    <location>
        <begin position="14"/>
        <end position="77"/>
    </location>
</feature>
<dbReference type="Pfam" id="PF06452">
    <property type="entry name" value="CBM9_1"/>
    <property type="match status" value="1"/>
</dbReference>
<comment type="caution">
    <text evidence="2">The sequence shown here is derived from an EMBL/GenBank/DDBJ whole genome shotgun (WGS) entry which is preliminary data.</text>
</comment>
<dbReference type="Proteomes" id="UP001469365">
    <property type="component" value="Unassembled WGS sequence"/>
</dbReference>
<evidence type="ECO:0000313" key="2">
    <source>
        <dbReference type="EMBL" id="MEK8128322.1"/>
    </source>
</evidence>
<proteinExistence type="predicted"/>
<evidence type="ECO:0000259" key="1">
    <source>
        <dbReference type="Pfam" id="PF06452"/>
    </source>
</evidence>
<dbReference type="EMBL" id="JBBPCC010000005">
    <property type="protein sequence ID" value="MEK8128322.1"/>
    <property type="molecule type" value="Genomic_DNA"/>
</dbReference>